<evidence type="ECO:0000313" key="3">
    <source>
        <dbReference type="EMBL" id="KLL12387.1"/>
    </source>
</evidence>
<evidence type="ECO:0000313" key="4">
    <source>
        <dbReference type="Proteomes" id="UP000035425"/>
    </source>
</evidence>
<dbReference type="PRINTS" id="PR00080">
    <property type="entry name" value="SDRFAMILY"/>
</dbReference>
<name>A0ABR5F6R5_9ACTN</name>
<dbReference type="InterPro" id="IPR036291">
    <property type="entry name" value="NAD(P)-bd_dom_sf"/>
</dbReference>
<keyword evidence="4" id="KW-1185">Reference proteome</keyword>
<dbReference type="PANTHER" id="PTHR42879:SF2">
    <property type="entry name" value="3-OXOACYL-[ACYL-CARRIER-PROTEIN] REDUCTASE FABG"/>
    <property type="match status" value="1"/>
</dbReference>
<dbReference type="SMART" id="SM00822">
    <property type="entry name" value="PKS_KR"/>
    <property type="match status" value="1"/>
</dbReference>
<dbReference type="Gene3D" id="3.40.50.720">
    <property type="entry name" value="NAD(P)-binding Rossmann-like Domain"/>
    <property type="match status" value="1"/>
</dbReference>
<dbReference type="InterPro" id="IPR050259">
    <property type="entry name" value="SDR"/>
</dbReference>
<comment type="similarity">
    <text evidence="1">Belongs to the short-chain dehydrogenases/reductases (SDR) family.</text>
</comment>
<evidence type="ECO:0000256" key="1">
    <source>
        <dbReference type="ARBA" id="ARBA00006484"/>
    </source>
</evidence>
<dbReference type="EMBL" id="JWIO01000005">
    <property type="protein sequence ID" value="KLL12387.1"/>
    <property type="molecule type" value="Genomic_DNA"/>
</dbReference>
<comment type="caution">
    <text evidence="3">The sequence shown here is derived from an EMBL/GenBank/DDBJ whole genome shotgun (WGS) entry which is preliminary data.</text>
</comment>
<dbReference type="NCBIfam" id="NF009466">
    <property type="entry name" value="PRK12826.1-2"/>
    <property type="match status" value="1"/>
</dbReference>
<reference evidence="3 4" key="1">
    <citation type="submission" date="2014-12" db="EMBL/GenBank/DDBJ databases">
        <title>Frankia sp. BMG5.1 draft genome.</title>
        <authorList>
            <person name="Gtari M."/>
            <person name="Ghodhbane-Gtari F."/>
            <person name="Nouioui I."/>
            <person name="Ktari A."/>
            <person name="Hezbri K."/>
            <person name="Mimouni W."/>
            <person name="Sbissi I."/>
            <person name="Ayari A."/>
            <person name="Yamanaka T."/>
            <person name="Normand P."/>
            <person name="Tisa L.S."/>
            <person name="Boudabous A."/>
        </authorList>
    </citation>
    <scope>NUCLEOTIDE SEQUENCE [LARGE SCALE GENOMIC DNA]</scope>
    <source>
        <strain evidence="3 4">BMG5.1</strain>
    </source>
</reference>
<proteinExistence type="inferred from homology"/>
<dbReference type="RefSeq" id="WP_047221943.1">
    <property type="nucleotide sequence ID" value="NZ_JWIO01000005.1"/>
</dbReference>
<gene>
    <name evidence="3" type="ORF">FrCorBMG51_05105</name>
</gene>
<sequence length="257" mass="26797">MTKLAGQVALVTGASRGIGRAIALALADDGAHVAVNYRSRVDEAQAVVEEIEKAGGKAVALAADVADPEQAGTLVERARAELGGLHILVNNAGITRDGLIYTMAPADWLEVMRVNFGGVFNCTQAVMGHFMAERAGAIINISSVMGERAWTGESAYAASKGAINAFTRNCALELARFKVRVNAVLPGFVPTDLVGGLLARDGGKAIKRRIPLREFATPEQVARVVAFVAGPDAEYMTGELLRVDGGAAAVLGTGRPD</sequence>
<dbReference type="PRINTS" id="PR00081">
    <property type="entry name" value="GDHRDH"/>
</dbReference>
<protein>
    <submittedName>
        <fullName evidence="3">3-oxoacyl-ACP reductase</fullName>
    </submittedName>
</protein>
<dbReference type="Pfam" id="PF13561">
    <property type="entry name" value="adh_short_C2"/>
    <property type="match status" value="1"/>
</dbReference>
<feature type="domain" description="Ketoreductase" evidence="2">
    <location>
        <begin position="7"/>
        <end position="189"/>
    </location>
</feature>
<dbReference type="PANTHER" id="PTHR42879">
    <property type="entry name" value="3-OXOACYL-(ACYL-CARRIER-PROTEIN) REDUCTASE"/>
    <property type="match status" value="1"/>
</dbReference>
<organism evidence="3 4">
    <name type="scientific">Protofrankia coriariae</name>
    <dbReference type="NCBI Taxonomy" id="1562887"/>
    <lineage>
        <taxon>Bacteria</taxon>
        <taxon>Bacillati</taxon>
        <taxon>Actinomycetota</taxon>
        <taxon>Actinomycetes</taxon>
        <taxon>Frankiales</taxon>
        <taxon>Frankiaceae</taxon>
        <taxon>Protofrankia</taxon>
    </lineage>
</organism>
<dbReference type="NCBIfam" id="NF005559">
    <property type="entry name" value="PRK07231.1"/>
    <property type="match status" value="1"/>
</dbReference>
<dbReference type="InterPro" id="IPR057326">
    <property type="entry name" value="KR_dom"/>
</dbReference>
<accession>A0ABR5F6R5</accession>
<dbReference type="InterPro" id="IPR002347">
    <property type="entry name" value="SDR_fam"/>
</dbReference>
<evidence type="ECO:0000259" key="2">
    <source>
        <dbReference type="SMART" id="SM00822"/>
    </source>
</evidence>
<dbReference type="SUPFAM" id="SSF51735">
    <property type="entry name" value="NAD(P)-binding Rossmann-fold domains"/>
    <property type="match status" value="1"/>
</dbReference>
<dbReference type="Proteomes" id="UP000035425">
    <property type="component" value="Unassembled WGS sequence"/>
</dbReference>